<dbReference type="Pfam" id="PF16174">
    <property type="entry name" value="IHABP4_N"/>
    <property type="match status" value="1"/>
</dbReference>
<feature type="compositionally biased region" description="Gly residues" evidence="3">
    <location>
        <begin position="350"/>
        <end position="368"/>
    </location>
</feature>
<feature type="compositionally biased region" description="Acidic residues" evidence="3">
    <location>
        <begin position="311"/>
        <end position="323"/>
    </location>
</feature>
<dbReference type="PANTHER" id="PTHR12299">
    <property type="entry name" value="HYALURONIC ACID-BINDING PROTEIN 4"/>
    <property type="match status" value="1"/>
</dbReference>
<keyword evidence="6" id="KW-1185">Reference proteome</keyword>
<organism evidence="5 6">
    <name type="scientific">Littorina saxatilis</name>
    <dbReference type="NCBI Taxonomy" id="31220"/>
    <lineage>
        <taxon>Eukaryota</taxon>
        <taxon>Metazoa</taxon>
        <taxon>Spiralia</taxon>
        <taxon>Lophotrochozoa</taxon>
        <taxon>Mollusca</taxon>
        <taxon>Gastropoda</taxon>
        <taxon>Caenogastropoda</taxon>
        <taxon>Littorinimorpha</taxon>
        <taxon>Littorinoidea</taxon>
        <taxon>Littorinidae</taxon>
        <taxon>Littorina</taxon>
    </lineage>
</organism>
<gene>
    <name evidence="5" type="ORF">V1264_022857</name>
</gene>
<feature type="compositionally biased region" description="Basic and acidic residues" evidence="3">
    <location>
        <begin position="27"/>
        <end position="44"/>
    </location>
</feature>
<dbReference type="InterPro" id="IPR032381">
    <property type="entry name" value="IHABP4_N"/>
</dbReference>
<keyword evidence="1" id="KW-0810">Translation regulation</keyword>
<proteinExistence type="inferred from homology"/>
<dbReference type="InterPro" id="IPR006861">
    <property type="entry name" value="HABP4_PAIRBP1-bd"/>
</dbReference>
<comment type="caution">
    <text evidence="5">The sequence shown here is derived from an EMBL/GenBank/DDBJ whole genome shotgun (WGS) entry which is preliminary data.</text>
</comment>
<dbReference type="GO" id="GO:0006417">
    <property type="term" value="P:regulation of translation"/>
    <property type="evidence" value="ECO:0007669"/>
    <property type="project" value="UniProtKB-KW"/>
</dbReference>
<feature type="region of interest" description="Disordered" evidence="3">
    <location>
        <begin position="27"/>
        <end position="409"/>
    </location>
</feature>
<sequence length="409" mass="44741">MDLQYGIAVTNKFSLFIDEDEDPLEILRQKEEEAKTSKKDGDKKTKSKTAKKVAATDSKPKLPEQQVTKKDDKPSHPRSERGGGRGGRGRELRENDGSRPPRRQGPRENREGFRGDENVPPEFRNRGDGDNRRDRGEGGFERGRGRGLGRGGRGRGGRGGPRPESGRGGGGGSERGGGFGAPGERRQFDRHSGNDKTGVKPIDKRDGSGAHNWGSYRDDVEDTTQTAANPADESGEWAPPAEQTENADLNESGEAAPAKEDDEAKEMTLDEWKALQDQKRMKASFNIRKAGEGVDNAQWKKGTAYKKKNEEEEEESDEEEEEDDRHGHKKQLVTDIRITFADNPRRGGRGGRGGRGARGGPRGGGGRGGGDRGGFEGQQPRERPPRGPRESAPRIENEDDFPSLVKSAA</sequence>
<evidence type="ECO:0000256" key="1">
    <source>
        <dbReference type="ARBA" id="ARBA00022845"/>
    </source>
</evidence>
<evidence type="ECO:0000313" key="6">
    <source>
        <dbReference type="Proteomes" id="UP001374579"/>
    </source>
</evidence>
<feature type="domain" description="Hyaluronan/mRNA-binding protein" evidence="4">
    <location>
        <begin position="184"/>
        <end position="293"/>
    </location>
</feature>
<reference evidence="5 6" key="1">
    <citation type="submission" date="2024-02" db="EMBL/GenBank/DDBJ databases">
        <title>Chromosome-scale genome assembly of the rough periwinkle Littorina saxatilis.</title>
        <authorList>
            <person name="De Jode A."/>
            <person name="Faria R."/>
            <person name="Formenti G."/>
            <person name="Sims Y."/>
            <person name="Smith T.P."/>
            <person name="Tracey A."/>
            <person name="Wood J.M.D."/>
            <person name="Zagrodzka Z.B."/>
            <person name="Johannesson K."/>
            <person name="Butlin R.K."/>
            <person name="Leder E.H."/>
        </authorList>
    </citation>
    <scope>NUCLEOTIDE SEQUENCE [LARGE SCALE GENOMIC DNA]</scope>
    <source>
        <strain evidence="5">Snail1</strain>
        <tissue evidence="5">Muscle</tissue>
    </source>
</reference>
<dbReference type="EMBL" id="JBAMIC010000011">
    <property type="protein sequence ID" value="KAK7099805.1"/>
    <property type="molecule type" value="Genomic_DNA"/>
</dbReference>
<feature type="compositionally biased region" description="Basic and acidic residues" evidence="3">
    <location>
        <begin position="265"/>
        <end position="280"/>
    </location>
</feature>
<evidence type="ECO:0000259" key="4">
    <source>
        <dbReference type="SMART" id="SM01233"/>
    </source>
</evidence>
<dbReference type="AlphaFoldDB" id="A0AAN9BA50"/>
<evidence type="ECO:0000256" key="3">
    <source>
        <dbReference type="SAM" id="MobiDB-lite"/>
    </source>
</evidence>
<feature type="compositionally biased region" description="Basic and acidic residues" evidence="3">
    <location>
        <begin position="58"/>
        <end position="144"/>
    </location>
</feature>
<dbReference type="Gene3D" id="6.10.140.1040">
    <property type="match status" value="1"/>
</dbReference>
<evidence type="ECO:0000256" key="2">
    <source>
        <dbReference type="ARBA" id="ARBA00035118"/>
    </source>
</evidence>
<dbReference type="Pfam" id="PF04774">
    <property type="entry name" value="HABP4_PAI-RBP1"/>
    <property type="match status" value="1"/>
</dbReference>
<dbReference type="Proteomes" id="UP001374579">
    <property type="component" value="Unassembled WGS sequence"/>
</dbReference>
<dbReference type="InterPro" id="IPR039764">
    <property type="entry name" value="HABP4/SERBP1-like"/>
</dbReference>
<comment type="similarity">
    <text evidence="2">Belongs to the SERBP1-HABP4 family.</text>
</comment>
<feature type="compositionally biased region" description="Basic and acidic residues" evidence="3">
    <location>
        <begin position="369"/>
        <end position="396"/>
    </location>
</feature>
<evidence type="ECO:0000313" key="5">
    <source>
        <dbReference type="EMBL" id="KAK7099805.1"/>
    </source>
</evidence>
<feature type="compositionally biased region" description="Basic and acidic residues" evidence="3">
    <location>
        <begin position="183"/>
        <end position="208"/>
    </location>
</feature>
<feature type="compositionally biased region" description="Gly residues" evidence="3">
    <location>
        <begin position="166"/>
        <end position="181"/>
    </location>
</feature>
<name>A0AAN9BA50_9CAEN</name>
<accession>A0AAN9BA50</accession>
<dbReference type="GO" id="GO:0005634">
    <property type="term" value="C:nucleus"/>
    <property type="evidence" value="ECO:0007669"/>
    <property type="project" value="TreeGrafter"/>
</dbReference>
<dbReference type="GO" id="GO:0005737">
    <property type="term" value="C:cytoplasm"/>
    <property type="evidence" value="ECO:0007669"/>
    <property type="project" value="TreeGrafter"/>
</dbReference>
<dbReference type="GO" id="GO:0003723">
    <property type="term" value="F:RNA binding"/>
    <property type="evidence" value="ECO:0007669"/>
    <property type="project" value="InterPro"/>
</dbReference>
<protein>
    <recommendedName>
        <fullName evidence="4">Hyaluronan/mRNA-binding protein domain-containing protein</fullName>
    </recommendedName>
</protein>
<dbReference type="PANTHER" id="PTHR12299:SF17">
    <property type="entry name" value="AT19571P-RELATED"/>
    <property type="match status" value="1"/>
</dbReference>
<dbReference type="SMART" id="SM01233">
    <property type="entry name" value="HABP4_PAI-RBP1"/>
    <property type="match status" value="1"/>
</dbReference>